<dbReference type="Pfam" id="PF00326">
    <property type="entry name" value="Peptidase_S9"/>
    <property type="match status" value="1"/>
</dbReference>
<dbReference type="Gene3D" id="3.40.50.1820">
    <property type="entry name" value="alpha/beta hydrolase"/>
    <property type="match status" value="1"/>
</dbReference>
<proteinExistence type="predicted"/>
<dbReference type="GO" id="GO:0004252">
    <property type="term" value="F:serine-type endopeptidase activity"/>
    <property type="evidence" value="ECO:0007669"/>
    <property type="project" value="TreeGrafter"/>
</dbReference>
<dbReference type="Proteomes" id="UP000248330">
    <property type="component" value="Unassembled WGS sequence"/>
</dbReference>
<dbReference type="RefSeq" id="WP_110265001.1">
    <property type="nucleotide sequence ID" value="NZ_CAWNXA010000004.1"/>
</dbReference>
<evidence type="ECO:0000256" key="1">
    <source>
        <dbReference type="ARBA" id="ARBA00022801"/>
    </source>
</evidence>
<keyword evidence="4" id="KW-0031">Aminopeptidase</keyword>
<dbReference type="PANTHER" id="PTHR42776">
    <property type="entry name" value="SERINE PEPTIDASE S9 FAMILY MEMBER"/>
    <property type="match status" value="1"/>
</dbReference>
<dbReference type="InterPro" id="IPR001375">
    <property type="entry name" value="Peptidase_S9_cat"/>
</dbReference>
<keyword evidence="2" id="KW-0732">Signal</keyword>
<dbReference type="GO" id="GO:0004177">
    <property type="term" value="F:aminopeptidase activity"/>
    <property type="evidence" value="ECO:0007669"/>
    <property type="project" value="UniProtKB-KW"/>
</dbReference>
<dbReference type="InterPro" id="IPR029058">
    <property type="entry name" value="AB_hydrolase_fold"/>
</dbReference>
<protein>
    <submittedName>
        <fullName evidence="4">Dipeptidyl aminopeptidase/acylaminoacyl peptidase</fullName>
    </submittedName>
</protein>
<organism evidence="4 5">
    <name type="scientific">Sinimarinibacterium flocculans</name>
    <dbReference type="NCBI Taxonomy" id="985250"/>
    <lineage>
        <taxon>Bacteria</taxon>
        <taxon>Pseudomonadati</taxon>
        <taxon>Pseudomonadota</taxon>
        <taxon>Gammaproteobacteria</taxon>
        <taxon>Nevskiales</taxon>
        <taxon>Nevskiaceae</taxon>
        <taxon>Sinimarinibacterium</taxon>
    </lineage>
</organism>
<accession>A0A318EEU1</accession>
<dbReference type="SUPFAM" id="SSF53474">
    <property type="entry name" value="alpha/beta-Hydrolases"/>
    <property type="match status" value="1"/>
</dbReference>
<gene>
    <name evidence="4" type="ORF">C8D93_104210</name>
</gene>
<keyword evidence="5" id="KW-1185">Reference proteome</keyword>
<dbReference type="PANTHER" id="PTHR42776:SF27">
    <property type="entry name" value="DIPEPTIDYL PEPTIDASE FAMILY MEMBER 6"/>
    <property type="match status" value="1"/>
</dbReference>
<sequence>MRQMGFALLGLWLSHHAAAALPPVMDFARHAEFGEVAISPDGRSLAVSVIDARSRGIGVIDLDDMRLAFSVSPGDEEHVFELNWVSDRRLLVSLASSRGWGNGPAPTGELMAIDRDGGNGRYLYGVRGARAETKHNPDPTRRMRHARQIAAWPDAADFALIQSYSYYEPVGVQFAFVERLDVRNGRTRWAAQAPLRGPVRFVADRAGQVRYAQGRGDAPGVFRTFLHHPRAMRWRELDSDDPLADFDPLTVSDDGGTGYLRVREHGDRYCLERQSLADRSRERLACHPQADLADILVSPTTGHAVAARFDPGVPEIRWLGTDDPDEALLRRVAAQLAGHRIELTSRSRDASRFVIQASSDTDPGRFFLYDRPTDSLRFLLARRTWIDPQAMPPRRVVHWQARDGTALRGYLTAPRAADGTALPLVVMPHGGPFDVRDTWDWQAEPALLASRGYAVFQPQFRGSAGFGRAFRDAARQQLGTRVIDDITDGVRALIERGVADPARIGLMGHSFGGYAALASAVREPALYRCMVGIAGIYDLRRYARTVRSQAGADEARFVDAFVGESAELLDAQSPIRAIDALRLPVMLFHGGRDGTVDPRESRALYAALRDRDMPVTLEILDDEDHFIFDVRTRERMFAAIVAFFERHLREPPTKKGAD</sequence>
<keyword evidence="1" id="KW-0378">Hydrolase</keyword>
<dbReference type="OrthoDB" id="4269629at2"/>
<comment type="caution">
    <text evidence="4">The sequence shown here is derived from an EMBL/GenBank/DDBJ whole genome shotgun (WGS) entry which is preliminary data.</text>
</comment>
<name>A0A318EEU1_9GAMM</name>
<dbReference type="AlphaFoldDB" id="A0A318EEU1"/>
<evidence type="ECO:0000259" key="3">
    <source>
        <dbReference type="Pfam" id="PF00326"/>
    </source>
</evidence>
<evidence type="ECO:0000256" key="2">
    <source>
        <dbReference type="SAM" id="SignalP"/>
    </source>
</evidence>
<dbReference type="EMBL" id="QICN01000004">
    <property type="protein sequence ID" value="PXV68512.1"/>
    <property type="molecule type" value="Genomic_DNA"/>
</dbReference>
<evidence type="ECO:0000313" key="4">
    <source>
        <dbReference type="EMBL" id="PXV68512.1"/>
    </source>
</evidence>
<dbReference type="GO" id="GO:0006508">
    <property type="term" value="P:proteolysis"/>
    <property type="evidence" value="ECO:0007669"/>
    <property type="project" value="InterPro"/>
</dbReference>
<reference evidence="4 5" key="1">
    <citation type="submission" date="2018-04" db="EMBL/GenBank/DDBJ databases">
        <title>Genomic Encyclopedia of Type Strains, Phase IV (KMG-IV): sequencing the most valuable type-strain genomes for metagenomic binning, comparative biology and taxonomic classification.</title>
        <authorList>
            <person name="Goeker M."/>
        </authorList>
    </citation>
    <scope>NUCLEOTIDE SEQUENCE [LARGE SCALE GENOMIC DNA]</scope>
    <source>
        <strain evidence="4 5">DSM 104150</strain>
    </source>
</reference>
<keyword evidence="4" id="KW-0645">Protease</keyword>
<evidence type="ECO:0000313" key="5">
    <source>
        <dbReference type="Proteomes" id="UP000248330"/>
    </source>
</evidence>
<feature type="chain" id="PRO_5016349627" evidence="2">
    <location>
        <begin position="20"/>
        <end position="658"/>
    </location>
</feature>
<feature type="domain" description="Peptidase S9 prolyl oligopeptidase catalytic" evidence="3">
    <location>
        <begin position="441"/>
        <end position="649"/>
    </location>
</feature>
<feature type="signal peptide" evidence="2">
    <location>
        <begin position="1"/>
        <end position="19"/>
    </location>
</feature>
<dbReference type="SUPFAM" id="SSF82171">
    <property type="entry name" value="DPP6 N-terminal domain-like"/>
    <property type="match status" value="1"/>
</dbReference>